<dbReference type="Gene3D" id="3.40.50.720">
    <property type="entry name" value="NAD(P)-binding Rossmann-like Domain"/>
    <property type="match status" value="1"/>
</dbReference>
<dbReference type="PRINTS" id="PR00080">
    <property type="entry name" value="SDRFAMILY"/>
</dbReference>
<keyword evidence="6" id="KW-1185">Reference proteome</keyword>
<evidence type="ECO:0000256" key="1">
    <source>
        <dbReference type="ARBA" id="ARBA00006484"/>
    </source>
</evidence>
<keyword evidence="2" id="KW-0560">Oxidoreductase</keyword>
<dbReference type="CDD" id="cd05374">
    <property type="entry name" value="17beta-HSD-like_SDR_c"/>
    <property type="match status" value="1"/>
</dbReference>
<dbReference type="GO" id="GO:0016491">
    <property type="term" value="F:oxidoreductase activity"/>
    <property type="evidence" value="ECO:0007669"/>
    <property type="project" value="UniProtKB-KW"/>
</dbReference>
<name>A0A239P4S1_9ACTN</name>
<evidence type="ECO:0000313" key="6">
    <source>
        <dbReference type="Proteomes" id="UP000198282"/>
    </source>
</evidence>
<dbReference type="PRINTS" id="PR00081">
    <property type="entry name" value="GDHRDH"/>
</dbReference>
<dbReference type="InterPro" id="IPR036291">
    <property type="entry name" value="NAD(P)-bd_dom_sf"/>
</dbReference>
<protein>
    <submittedName>
        <fullName evidence="5">NADP-dependent 3-hydroxy acid dehydrogenase YdfG</fullName>
    </submittedName>
</protein>
<proteinExistence type="inferred from homology"/>
<evidence type="ECO:0000256" key="3">
    <source>
        <dbReference type="RuleBase" id="RU000363"/>
    </source>
</evidence>
<accession>A0A239P4S1</accession>
<dbReference type="NCBIfam" id="NF005065">
    <property type="entry name" value="PRK06482.1"/>
    <property type="match status" value="1"/>
</dbReference>
<dbReference type="InterPro" id="IPR002347">
    <property type="entry name" value="SDR_fam"/>
</dbReference>
<dbReference type="PANTHER" id="PTHR43976">
    <property type="entry name" value="SHORT CHAIN DEHYDROGENASE"/>
    <property type="match status" value="1"/>
</dbReference>
<comment type="similarity">
    <text evidence="1 3">Belongs to the short-chain dehydrogenases/reductases (SDR) family.</text>
</comment>
<dbReference type="PANTHER" id="PTHR43976:SF16">
    <property type="entry name" value="SHORT-CHAIN DEHYDROGENASE_REDUCTASE FAMILY PROTEIN"/>
    <property type="match status" value="1"/>
</dbReference>
<dbReference type="Pfam" id="PF00106">
    <property type="entry name" value="adh_short"/>
    <property type="match status" value="1"/>
</dbReference>
<evidence type="ECO:0000313" key="5">
    <source>
        <dbReference type="EMBL" id="SNT62040.1"/>
    </source>
</evidence>
<dbReference type="SUPFAM" id="SSF51735">
    <property type="entry name" value="NAD(P)-binding Rossmann-fold domains"/>
    <property type="match status" value="1"/>
</dbReference>
<dbReference type="InterPro" id="IPR051911">
    <property type="entry name" value="SDR_oxidoreductase"/>
</dbReference>
<gene>
    <name evidence="5" type="ORF">SAMN05216276_108715</name>
</gene>
<dbReference type="Proteomes" id="UP000198282">
    <property type="component" value="Unassembled WGS sequence"/>
</dbReference>
<reference evidence="5 6" key="1">
    <citation type="submission" date="2017-06" db="EMBL/GenBank/DDBJ databases">
        <authorList>
            <person name="Kim H.J."/>
            <person name="Triplett B.A."/>
        </authorList>
    </citation>
    <scope>NUCLEOTIDE SEQUENCE [LARGE SCALE GENOMIC DNA]</scope>
    <source>
        <strain evidence="5 6">CGMCC 4.2132</strain>
    </source>
</reference>
<evidence type="ECO:0000256" key="4">
    <source>
        <dbReference type="SAM" id="MobiDB-lite"/>
    </source>
</evidence>
<dbReference type="EMBL" id="FZOD01000087">
    <property type="protein sequence ID" value="SNT62040.1"/>
    <property type="molecule type" value="Genomic_DNA"/>
</dbReference>
<dbReference type="AlphaFoldDB" id="A0A239P4S1"/>
<sequence>MCRDPAHAAGMTSRTWLITGANSGFGRHLSEQLLSRGDRVVGTFRAAGSVEDLSARWPDAFRAAHLDVTDPAEITAVVDEAWAALARIDVVVSNAGYGLMGAAEELTDEQMAHQIATNLTGSIRLIRAALPHLRRQGGGRILQLSSVGGQAAWPGGSLYHATKWGVEGFADALAGEVAPFGIGVTIVEPGGARTNFRYGGSVLADRIEAYDGTPVAGIRRILTERTTQGVGDPALMAAAMIASVDQDPAPRRLVLGSDAYQAIENALNTRLADVRTQRESAEATDAPLEGVTTGGPADLDAEKRDR</sequence>
<evidence type="ECO:0000256" key="2">
    <source>
        <dbReference type="ARBA" id="ARBA00023002"/>
    </source>
</evidence>
<feature type="region of interest" description="Disordered" evidence="4">
    <location>
        <begin position="274"/>
        <end position="306"/>
    </location>
</feature>
<organism evidence="5 6">
    <name type="scientific">Streptosporangium subroseum</name>
    <dbReference type="NCBI Taxonomy" id="106412"/>
    <lineage>
        <taxon>Bacteria</taxon>
        <taxon>Bacillati</taxon>
        <taxon>Actinomycetota</taxon>
        <taxon>Actinomycetes</taxon>
        <taxon>Streptosporangiales</taxon>
        <taxon>Streptosporangiaceae</taxon>
        <taxon>Streptosporangium</taxon>
    </lineage>
</organism>